<proteinExistence type="predicted"/>
<sequence length="69" mass="7689">MEKGNISLKVTNVTKVHAGTYTCFVPKLDRESVKVPKSASERKRRRLSDPTMFLEFQDGNQESGMGGLS</sequence>
<evidence type="ECO:0000313" key="2">
    <source>
        <dbReference type="Proteomes" id="UP000831701"/>
    </source>
</evidence>
<comment type="caution">
    <text evidence="1">The sequence shown here is derived from an EMBL/GenBank/DDBJ whole genome shotgun (WGS) entry which is preliminary data.</text>
</comment>
<organism evidence="1 2">
    <name type="scientific">Scortum barcoo</name>
    <name type="common">barcoo grunter</name>
    <dbReference type="NCBI Taxonomy" id="214431"/>
    <lineage>
        <taxon>Eukaryota</taxon>
        <taxon>Metazoa</taxon>
        <taxon>Chordata</taxon>
        <taxon>Craniata</taxon>
        <taxon>Vertebrata</taxon>
        <taxon>Euteleostomi</taxon>
        <taxon>Actinopterygii</taxon>
        <taxon>Neopterygii</taxon>
        <taxon>Teleostei</taxon>
        <taxon>Neoteleostei</taxon>
        <taxon>Acanthomorphata</taxon>
        <taxon>Eupercaria</taxon>
        <taxon>Centrarchiformes</taxon>
        <taxon>Terapontoidei</taxon>
        <taxon>Terapontidae</taxon>
        <taxon>Scortum</taxon>
    </lineage>
</organism>
<name>A0ACB8X734_9TELE</name>
<evidence type="ECO:0000313" key="1">
    <source>
        <dbReference type="EMBL" id="KAI3375794.1"/>
    </source>
</evidence>
<protein>
    <submittedName>
        <fullName evidence="1">Uncharacterized protein</fullName>
    </submittedName>
</protein>
<dbReference type="Proteomes" id="UP000831701">
    <property type="component" value="Chromosome 2"/>
</dbReference>
<reference evidence="1" key="1">
    <citation type="submission" date="2022-04" db="EMBL/GenBank/DDBJ databases">
        <title>Jade perch genome.</title>
        <authorList>
            <person name="Chao B."/>
        </authorList>
    </citation>
    <scope>NUCLEOTIDE SEQUENCE</scope>
    <source>
        <strain evidence="1">CB-2022</strain>
    </source>
</reference>
<keyword evidence="2" id="KW-1185">Reference proteome</keyword>
<accession>A0ACB8X734</accession>
<dbReference type="EMBL" id="CM041532">
    <property type="protein sequence ID" value="KAI3375794.1"/>
    <property type="molecule type" value="Genomic_DNA"/>
</dbReference>
<gene>
    <name evidence="1" type="ORF">L3Q82_003744</name>
</gene>